<organism evidence="1 2">
    <name type="scientific">Papaver atlanticum</name>
    <dbReference type="NCBI Taxonomy" id="357466"/>
    <lineage>
        <taxon>Eukaryota</taxon>
        <taxon>Viridiplantae</taxon>
        <taxon>Streptophyta</taxon>
        <taxon>Embryophyta</taxon>
        <taxon>Tracheophyta</taxon>
        <taxon>Spermatophyta</taxon>
        <taxon>Magnoliopsida</taxon>
        <taxon>Ranunculales</taxon>
        <taxon>Papaveraceae</taxon>
        <taxon>Papaveroideae</taxon>
        <taxon>Papaver</taxon>
    </lineage>
</organism>
<sequence>MNFMGTNEVTSLDVFMLDDNKLIWKFDRCYALGVYSLNKFTILDEKEFTFSQFEDLECHWCANQFHNSARHEETQWSALHDARPYSPKPEVFVYTNSLSLRL</sequence>
<evidence type="ECO:0000313" key="1">
    <source>
        <dbReference type="EMBL" id="KAI3945148.1"/>
    </source>
</evidence>
<dbReference type="Proteomes" id="UP001202328">
    <property type="component" value="Unassembled WGS sequence"/>
</dbReference>
<name>A0AAD4T7G7_9MAGN</name>
<keyword evidence="2" id="KW-1185">Reference proteome</keyword>
<dbReference type="AlphaFoldDB" id="A0AAD4T7G7"/>
<reference evidence="1" key="1">
    <citation type="submission" date="2022-04" db="EMBL/GenBank/DDBJ databases">
        <title>A functionally conserved STORR gene fusion in Papaver species that diverged 16.8 million years ago.</title>
        <authorList>
            <person name="Catania T."/>
        </authorList>
    </citation>
    <scope>NUCLEOTIDE SEQUENCE</scope>
    <source>
        <strain evidence="1">S-188037</strain>
    </source>
</reference>
<protein>
    <submittedName>
        <fullName evidence="1">Uncharacterized protein</fullName>
    </submittedName>
</protein>
<evidence type="ECO:0000313" key="2">
    <source>
        <dbReference type="Proteomes" id="UP001202328"/>
    </source>
</evidence>
<dbReference type="EMBL" id="JAJJMB010003881">
    <property type="protein sequence ID" value="KAI3945148.1"/>
    <property type="molecule type" value="Genomic_DNA"/>
</dbReference>
<proteinExistence type="predicted"/>
<comment type="caution">
    <text evidence="1">The sequence shown here is derived from an EMBL/GenBank/DDBJ whole genome shotgun (WGS) entry which is preliminary data.</text>
</comment>
<accession>A0AAD4T7G7</accession>
<gene>
    <name evidence="1" type="ORF">MKW98_022012</name>
</gene>